<dbReference type="EMBL" id="UGHV01000001">
    <property type="protein sequence ID" value="STO97788.1"/>
    <property type="molecule type" value="Genomic_DNA"/>
</dbReference>
<proteinExistence type="predicted"/>
<dbReference type="Proteomes" id="UP000254841">
    <property type="component" value="Unassembled WGS sequence"/>
</dbReference>
<dbReference type="InterPro" id="IPR029470">
    <property type="entry name" value="PDDEXK_4"/>
</dbReference>
<name>A0A377J5Z6_9HELI</name>
<organism evidence="2 3">
    <name type="scientific">Helicobacter canis</name>
    <dbReference type="NCBI Taxonomy" id="29419"/>
    <lineage>
        <taxon>Bacteria</taxon>
        <taxon>Pseudomonadati</taxon>
        <taxon>Campylobacterota</taxon>
        <taxon>Epsilonproteobacteria</taxon>
        <taxon>Campylobacterales</taxon>
        <taxon>Helicobacteraceae</taxon>
        <taxon>Helicobacter</taxon>
    </lineage>
</organism>
<evidence type="ECO:0000313" key="3">
    <source>
        <dbReference type="Proteomes" id="UP000254841"/>
    </source>
</evidence>
<dbReference type="AlphaFoldDB" id="A0A377J5Z6"/>
<accession>A0A377J5Z6</accession>
<evidence type="ECO:0000256" key="1">
    <source>
        <dbReference type="SAM" id="MobiDB-lite"/>
    </source>
</evidence>
<gene>
    <name evidence="2" type="ORF">NCTC12410_01625</name>
</gene>
<protein>
    <recommendedName>
        <fullName evidence="4">PD-(D/E)XK nuclease superfamily protein</fullName>
    </recommendedName>
</protein>
<feature type="region of interest" description="Disordered" evidence="1">
    <location>
        <begin position="129"/>
        <end position="155"/>
    </location>
</feature>
<evidence type="ECO:0008006" key="4">
    <source>
        <dbReference type="Google" id="ProtNLM"/>
    </source>
</evidence>
<evidence type="ECO:0000313" key="2">
    <source>
        <dbReference type="EMBL" id="STO97788.1"/>
    </source>
</evidence>
<dbReference type="OrthoDB" id="6346224at2"/>
<sequence>MEYGRFFERVKSFLEQAEKHKRRGNNDFNPYLQMWSESNEVKLHSSLISGFLDPRNNHYQGDVFLETFLECVGLREWFGNASNARVYKEYKNIDVYITNGERHIIVENKIWAEDQDRQIERYIEIMAKEQSKDSNDDMESSETESSESETPQEQSASYDNIAVLYLAPDERKPSKDSLGKWEIQGDYLVDRQGNQVRFKAITYKNEILKWIENSQAKVGCITHLNSALYFYKDVVQIVTKTKENTMSVEKFLTQGNMQENMEIVFEILKNKDKIIESYCEVIIEKHREQIESKGFEIVKTSKNKKMGSWGKNDLSYPFMIKPKDCGKYYFAFCVEHYIQKEKYNCYGVRIFEQDLNDNLDDNISSKIIDYLNVKFVWWLNYDKNFWWYAFDTSIAELEFNLQAFLDSSEIKSLNKKLKSYQG</sequence>
<dbReference type="Pfam" id="PF14281">
    <property type="entry name" value="PDDEXK_4"/>
    <property type="match status" value="1"/>
</dbReference>
<dbReference type="RefSeq" id="WP_115011998.1">
    <property type="nucleotide sequence ID" value="NZ_UGHV01000001.1"/>
</dbReference>
<reference evidence="2 3" key="1">
    <citation type="submission" date="2018-06" db="EMBL/GenBank/DDBJ databases">
        <authorList>
            <consortium name="Pathogen Informatics"/>
            <person name="Doyle S."/>
        </authorList>
    </citation>
    <scope>NUCLEOTIDE SEQUENCE [LARGE SCALE GENOMIC DNA]</scope>
    <source>
        <strain evidence="2 3">NCTC12410</strain>
    </source>
</reference>
<feature type="compositionally biased region" description="Acidic residues" evidence="1">
    <location>
        <begin position="136"/>
        <end position="147"/>
    </location>
</feature>